<feature type="compositionally biased region" description="Low complexity" evidence="7">
    <location>
        <begin position="215"/>
        <end position="231"/>
    </location>
</feature>
<dbReference type="PANTHER" id="PTHR33057">
    <property type="entry name" value="TRANSCRIPTION REPRESSOR OFP7-RELATED"/>
    <property type="match status" value="1"/>
</dbReference>
<dbReference type="OrthoDB" id="1928390at2759"/>
<dbReference type="Pfam" id="PF13724">
    <property type="entry name" value="DNA_binding_2"/>
    <property type="match status" value="1"/>
</dbReference>
<evidence type="ECO:0000256" key="1">
    <source>
        <dbReference type="ARBA" id="ARBA00004123"/>
    </source>
</evidence>
<dbReference type="PANTHER" id="PTHR33057:SF82">
    <property type="entry name" value="TRANSCRIPTION REPRESSOR OFP5"/>
    <property type="match status" value="1"/>
</dbReference>
<dbReference type="AlphaFoldDB" id="A0A9W7H6K3"/>
<protein>
    <recommendedName>
        <fullName evidence="6">Transcription repressor</fullName>
    </recommendedName>
    <alternativeName>
        <fullName evidence="6">Ovate family protein</fullName>
    </alternativeName>
</protein>
<keyword evidence="5 6" id="KW-0539">Nucleus</keyword>
<dbReference type="GO" id="GO:0005634">
    <property type="term" value="C:nucleus"/>
    <property type="evidence" value="ECO:0007669"/>
    <property type="project" value="UniProtKB-SubCell"/>
</dbReference>
<keyword evidence="10" id="KW-1185">Reference proteome</keyword>
<evidence type="ECO:0000256" key="4">
    <source>
        <dbReference type="ARBA" id="ARBA00023163"/>
    </source>
</evidence>
<evidence type="ECO:0000313" key="10">
    <source>
        <dbReference type="Proteomes" id="UP001165190"/>
    </source>
</evidence>
<keyword evidence="4 6" id="KW-0804">Transcription</keyword>
<dbReference type="GO" id="GO:0003677">
    <property type="term" value="F:DNA binding"/>
    <property type="evidence" value="ECO:0007669"/>
    <property type="project" value="InterPro"/>
</dbReference>
<dbReference type="InterPro" id="IPR006458">
    <property type="entry name" value="Ovate_C"/>
</dbReference>
<comment type="function">
    <text evidence="6">Transcriptional repressor that regulates multiple aspects of plant growth and development.</text>
</comment>
<proteinExistence type="predicted"/>
<comment type="caution">
    <text evidence="9">The sequence shown here is derived from an EMBL/GenBank/DDBJ whole genome shotgun (WGS) entry which is preliminary data.</text>
</comment>
<evidence type="ECO:0000256" key="5">
    <source>
        <dbReference type="ARBA" id="ARBA00023242"/>
    </source>
</evidence>
<name>A0A9W7H6K3_HIBTR</name>
<dbReference type="Pfam" id="PF04844">
    <property type="entry name" value="Ovate"/>
    <property type="match status" value="1"/>
</dbReference>
<keyword evidence="3 6" id="KW-0805">Transcription regulation</keyword>
<sequence length="296" mass="33811">MGNYRFRLSDMIPNVWFYKLKDMGRSRRNTTTSCNNNDNSNTGEKQNPVLLSPPASREKQPHRHFHPRKSYYFIRELNRGDSPDPPRKSSKQWSGKISPRRSSSDDGSNLQQEFRSDCILTTEFSCKVLSSKVDDNNNVSELKLNLPPIKCRRSSVSVKVVKEERITVKETKKKKKNITGVRKLTVNSPGVRLRVNSPRISSRRIQLAAGHGRKSASSSSSSSLSGSLAVVKSSSDPQRDFRESMVEMIMENNIRGSKDMEDLLACYLCLNSDEYHDVIVKVFKQIWFDLCDVRMK</sequence>
<feature type="compositionally biased region" description="Low complexity" evidence="7">
    <location>
        <begin position="29"/>
        <end position="42"/>
    </location>
</feature>
<dbReference type="InterPro" id="IPR025830">
    <property type="entry name" value="DNA_bnd_dom_ovate"/>
</dbReference>
<organism evidence="9 10">
    <name type="scientific">Hibiscus trionum</name>
    <name type="common">Flower of an hour</name>
    <dbReference type="NCBI Taxonomy" id="183268"/>
    <lineage>
        <taxon>Eukaryota</taxon>
        <taxon>Viridiplantae</taxon>
        <taxon>Streptophyta</taxon>
        <taxon>Embryophyta</taxon>
        <taxon>Tracheophyta</taxon>
        <taxon>Spermatophyta</taxon>
        <taxon>Magnoliopsida</taxon>
        <taxon>eudicotyledons</taxon>
        <taxon>Gunneridae</taxon>
        <taxon>Pentapetalae</taxon>
        <taxon>rosids</taxon>
        <taxon>malvids</taxon>
        <taxon>Malvales</taxon>
        <taxon>Malvaceae</taxon>
        <taxon>Malvoideae</taxon>
        <taxon>Hibiscus</taxon>
    </lineage>
</organism>
<dbReference type="EMBL" id="BSYR01000010">
    <property type="protein sequence ID" value="GMI71910.1"/>
    <property type="molecule type" value="Genomic_DNA"/>
</dbReference>
<evidence type="ECO:0000256" key="3">
    <source>
        <dbReference type="ARBA" id="ARBA00023015"/>
    </source>
</evidence>
<evidence type="ECO:0000313" key="9">
    <source>
        <dbReference type="EMBL" id="GMI71910.1"/>
    </source>
</evidence>
<dbReference type="Proteomes" id="UP001165190">
    <property type="component" value="Unassembled WGS sequence"/>
</dbReference>
<feature type="compositionally biased region" description="Basic residues" evidence="7">
    <location>
        <begin position="60"/>
        <end position="69"/>
    </location>
</feature>
<dbReference type="GO" id="GO:0045892">
    <property type="term" value="P:negative regulation of DNA-templated transcription"/>
    <property type="evidence" value="ECO:0007669"/>
    <property type="project" value="UniProtKB-UniRule"/>
</dbReference>
<comment type="subcellular location">
    <subcellularLocation>
        <location evidence="1 6">Nucleus</location>
    </subcellularLocation>
</comment>
<feature type="compositionally biased region" description="Basic and acidic residues" evidence="7">
    <location>
        <begin position="76"/>
        <end position="87"/>
    </location>
</feature>
<dbReference type="NCBIfam" id="TIGR01568">
    <property type="entry name" value="A_thal_3678"/>
    <property type="match status" value="1"/>
</dbReference>
<dbReference type="PROSITE" id="PS51754">
    <property type="entry name" value="OVATE"/>
    <property type="match status" value="1"/>
</dbReference>
<keyword evidence="2 6" id="KW-0678">Repressor</keyword>
<feature type="region of interest" description="Disordered" evidence="7">
    <location>
        <begin position="208"/>
        <end position="231"/>
    </location>
</feature>
<feature type="region of interest" description="Disordered" evidence="7">
    <location>
        <begin position="27"/>
        <end position="110"/>
    </location>
</feature>
<gene>
    <name evidence="9" type="ORF">HRI_000860300</name>
</gene>
<evidence type="ECO:0000256" key="2">
    <source>
        <dbReference type="ARBA" id="ARBA00022491"/>
    </source>
</evidence>
<dbReference type="InterPro" id="IPR038933">
    <property type="entry name" value="Ovate"/>
</dbReference>
<evidence type="ECO:0000256" key="6">
    <source>
        <dbReference type="RuleBase" id="RU367028"/>
    </source>
</evidence>
<feature type="domain" description="OVATE" evidence="8">
    <location>
        <begin position="230"/>
        <end position="289"/>
    </location>
</feature>
<evidence type="ECO:0000256" key="7">
    <source>
        <dbReference type="SAM" id="MobiDB-lite"/>
    </source>
</evidence>
<accession>A0A9W7H6K3</accession>
<evidence type="ECO:0000259" key="8">
    <source>
        <dbReference type="PROSITE" id="PS51754"/>
    </source>
</evidence>
<reference evidence="9" key="1">
    <citation type="submission" date="2023-05" db="EMBL/GenBank/DDBJ databases">
        <title>Genome and transcriptome analyses reveal genes involved in the formation of fine ridges on petal epidermal cells in Hibiscus trionum.</title>
        <authorList>
            <person name="Koshimizu S."/>
            <person name="Masuda S."/>
            <person name="Ishii T."/>
            <person name="Shirasu K."/>
            <person name="Hoshino A."/>
            <person name="Arita M."/>
        </authorList>
    </citation>
    <scope>NUCLEOTIDE SEQUENCE</scope>
    <source>
        <strain evidence="9">Hamamatsu line</strain>
    </source>
</reference>